<protein>
    <submittedName>
        <fullName evidence="3">Aspartate racemase</fullName>
    </submittedName>
</protein>
<name>A0A1T1AYM7_RHOFE</name>
<comment type="caution">
    <text evidence="3">The sequence shown here is derived from an EMBL/GenBank/DDBJ whole genome shotgun (WGS) entry which is preliminary data.</text>
</comment>
<dbReference type="AlphaFoldDB" id="A0A1T1AYM7"/>
<evidence type="ECO:0000256" key="2">
    <source>
        <dbReference type="ARBA" id="ARBA00023235"/>
    </source>
</evidence>
<organism evidence="3 4">
    <name type="scientific">Rhodoferax fermentans</name>
    <dbReference type="NCBI Taxonomy" id="28066"/>
    <lineage>
        <taxon>Bacteria</taxon>
        <taxon>Pseudomonadati</taxon>
        <taxon>Pseudomonadota</taxon>
        <taxon>Betaproteobacteria</taxon>
        <taxon>Burkholderiales</taxon>
        <taxon>Comamonadaceae</taxon>
        <taxon>Rhodoferax</taxon>
    </lineage>
</organism>
<dbReference type="InterPro" id="IPR004380">
    <property type="entry name" value="Asp_race"/>
</dbReference>
<dbReference type="RefSeq" id="WP_078367003.1">
    <property type="nucleotide sequence ID" value="NZ_MTJN01000002.1"/>
</dbReference>
<dbReference type="InterPro" id="IPR015942">
    <property type="entry name" value="Asp/Glu/hydantoin_racemase"/>
</dbReference>
<dbReference type="NCBIfam" id="TIGR00035">
    <property type="entry name" value="asp_race"/>
    <property type="match status" value="1"/>
</dbReference>
<dbReference type="InterPro" id="IPR001920">
    <property type="entry name" value="Asp/Glu_race"/>
</dbReference>
<dbReference type="SUPFAM" id="SSF53681">
    <property type="entry name" value="Aspartate/glutamate racemase"/>
    <property type="match status" value="2"/>
</dbReference>
<accession>A0A1T1AYM7</accession>
<dbReference type="Pfam" id="PF01177">
    <property type="entry name" value="Asp_Glu_race"/>
    <property type="match status" value="1"/>
</dbReference>
<evidence type="ECO:0000313" key="4">
    <source>
        <dbReference type="Proteomes" id="UP000190750"/>
    </source>
</evidence>
<sequence>MAAAQLHTRPVGIIGGMGPAAGADFVRLFVNACNAYLTRTGFKVVDQAYPEHWLVQVPVPDRTEALCNGHDAPLPALQNAVERLQTCGANTVAIACNTAHAWHTKLQQNHPRVELLHVAREVARQLKNTGVKEVGLMATQGTYRTALYDTALSQAGIVCHCPLDNERETLMRGIYQGVKTGDLAYARACFVNVAQRLQSRHGDLTLIMGCTEIPLALEDAPEASHWRLLNPAQVLAQALAERAYN</sequence>
<keyword evidence="2" id="KW-0413">Isomerase</keyword>
<dbReference type="GO" id="GO:0047661">
    <property type="term" value="F:amino-acid racemase activity"/>
    <property type="evidence" value="ECO:0007669"/>
    <property type="project" value="InterPro"/>
</dbReference>
<dbReference type="Gene3D" id="3.40.50.1860">
    <property type="match status" value="2"/>
</dbReference>
<dbReference type="EMBL" id="MTJN01000002">
    <property type="protein sequence ID" value="OOV09212.1"/>
    <property type="molecule type" value="Genomic_DNA"/>
</dbReference>
<evidence type="ECO:0000256" key="1">
    <source>
        <dbReference type="ARBA" id="ARBA00007847"/>
    </source>
</evidence>
<dbReference type="OrthoDB" id="9803739at2"/>
<comment type="similarity">
    <text evidence="1">Belongs to the aspartate/glutamate racemases family.</text>
</comment>
<dbReference type="STRING" id="28066.RF819_16475"/>
<proteinExistence type="inferred from homology"/>
<dbReference type="Proteomes" id="UP000190750">
    <property type="component" value="Unassembled WGS sequence"/>
</dbReference>
<keyword evidence="4" id="KW-1185">Reference proteome</keyword>
<dbReference type="PANTHER" id="PTHR21198:SF7">
    <property type="entry name" value="ASPARTATE-GLUTAMATE RACEMASE FAMILY"/>
    <property type="match status" value="1"/>
</dbReference>
<dbReference type="PANTHER" id="PTHR21198">
    <property type="entry name" value="GLUTAMATE RACEMASE"/>
    <property type="match status" value="1"/>
</dbReference>
<reference evidence="3 4" key="1">
    <citation type="submission" date="2017-01" db="EMBL/GenBank/DDBJ databases">
        <title>Genome sequencing of Rhodoferax fermentans JCM 7819.</title>
        <authorList>
            <person name="Kim Y.J."/>
            <person name="Farh M.E.-A."/>
            <person name="Yang D.-C."/>
        </authorList>
    </citation>
    <scope>NUCLEOTIDE SEQUENCE [LARGE SCALE GENOMIC DNA]</scope>
    <source>
        <strain evidence="3 4">JCM 7819</strain>
    </source>
</reference>
<evidence type="ECO:0000313" key="3">
    <source>
        <dbReference type="EMBL" id="OOV09212.1"/>
    </source>
</evidence>
<gene>
    <name evidence="3" type="ORF">RF819_16475</name>
</gene>